<feature type="region of interest" description="Disordered" evidence="1">
    <location>
        <begin position="1657"/>
        <end position="1697"/>
    </location>
</feature>
<feature type="compositionally biased region" description="Low complexity" evidence="1">
    <location>
        <begin position="1143"/>
        <end position="1171"/>
    </location>
</feature>
<dbReference type="EMBL" id="LJSK01000338">
    <property type="protein sequence ID" value="KPI83688.1"/>
    <property type="molecule type" value="Genomic_DNA"/>
</dbReference>
<feature type="compositionally biased region" description="Pro residues" evidence="1">
    <location>
        <begin position="1010"/>
        <end position="1024"/>
    </location>
</feature>
<gene>
    <name evidence="2" type="ORF">ABL78_7270</name>
</gene>
<evidence type="ECO:0000313" key="2">
    <source>
        <dbReference type="EMBL" id="KPI83688.1"/>
    </source>
</evidence>
<protein>
    <submittedName>
        <fullName evidence="2">Uncharacterized protein</fullName>
    </submittedName>
</protein>
<feature type="compositionally biased region" description="Low complexity" evidence="1">
    <location>
        <begin position="584"/>
        <end position="603"/>
    </location>
</feature>
<evidence type="ECO:0000256" key="1">
    <source>
        <dbReference type="SAM" id="MobiDB-lite"/>
    </source>
</evidence>
<feature type="region of interest" description="Disordered" evidence="1">
    <location>
        <begin position="129"/>
        <end position="152"/>
    </location>
</feature>
<feature type="compositionally biased region" description="Low complexity" evidence="1">
    <location>
        <begin position="981"/>
        <end position="990"/>
    </location>
</feature>
<dbReference type="OMA" id="SHLQRWR"/>
<feature type="region of interest" description="Disordered" evidence="1">
    <location>
        <begin position="308"/>
        <end position="360"/>
    </location>
</feature>
<feature type="region of interest" description="Disordered" evidence="1">
    <location>
        <begin position="979"/>
        <end position="1033"/>
    </location>
</feature>
<keyword evidence="3" id="KW-1185">Reference proteome</keyword>
<feature type="compositionally biased region" description="Low complexity" evidence="1">
    <location>
        <begin position="1610"/>
        <end position="1619"/>
    </location>
</feature>
<feature type="compositionally biased region" description="Polar residues" evidence="1">
    <location>
        <begin position="925"/>
        <end position="937"/>
    </location>
</feature>
<feature type="region of interest" description="Disordered" evidence="1">
    <location>
        <begin position="77"/>
        <end position="115"/>
    </location>
</feature>
<dbReference type="VEuPathDB" id="TriTrypDB:Lsey_0338_0020"/>
<feature type="region of interest" description="Disordered" evidence="1">
    <location>
        <begin position="445"/>
        <end position="477"/>
    </location>
</feature>
<feature type="region of interest" description="Disordered" evidence="1">
    <location>
        <begin position="187"/>
        <end position="222"/>
    </location>
</feature>
<feature type="region of interest" description="Disordered" evidence="1">
    <location>
        <begin position="1573"/>
        <end position="1619"/>
    </location>
</feature>
<feature type="compositionally biased region" description="Basic and acidic residues" evidence="1">
    <location>
        <begin position="893"/>
        <end position="902"/>
    </location>
</feature>
<feature type="region of interest" description="Disordered" evidence="1">
    <location>
        <begin position="1230"/>
        <end position="1253"/>
    </location>
</feature>
<dbReference type="OrthoDB" id="267033at2759"/>
<feature type="compositionally biased region" description="Polar residues" evidence="1">
    <location>
        <begin position="1049"/>
        <end position="1062"/>
    </location>
</feature>
<feature type="compositionally biased region" description="Basic and acidic residues" evidence="1">
    <location>
        <begin position="1283"/>
        <end position="1292"/>
    </location>
</feature>
<feature type="region of interest" description="Disordered" evidence="1">
    <location>
        <begin position="253"/>
        <end position="281"/>
    </location>
</feature>
<feature type="compositionally biased region" description="Low complexity" evidence="1">
    <location>
        <begin position="1325"/>
        <end position="1347"/>
    </location>
</feature>
<organism evidence="2 3">
    <name type="scientific">Leptomonas seymouri</name>
    <dbReference type="NCBI Taxonomy" id="5684"/>
    <lineage>
        <taxon>Eukaryota</taxon>
        <taxon>Discoba</taxon>
        <taxon>Euglenozoa</taxon>
        <taxon>Kinetoplastea</taxon>
        <taxon>Metakinetoplastina</taxon>
        <taxon>Trypanosomatida</taxon>
        <taxon>Trypanosomatidae</taxon>
        <taxon>Leishmaniinae</taxon>
        <taxon>Leptomonas</taxon>
    </lineage>
</organism>
<comment type="caution">
    <text evidence="2">The sequence shown here is derived from an EMBL/GenBank/DDBJ whole genome shotgun (WGS) entry which is preliminary data.</text>
</comment>
<feature type="compositionally biased region" description="Basic and acidic residues" evidence="1">
    <location>
        <begin position="876"/>
        <end position="886"/>
    </location>
</feature>
<accession>A0A0N1I0V6</accession>
<feature type="region of interest" description="Disordered" evidence="1">
    <location>
        <begin position="822"/>
        <end position="847"/>
    </location>
</feature>
<name>A0A0N1I0V6_LEPSE</name>
<dbReference type="Proteomes" id="UP000038009">
    <property type="component" value="Unassembled WGS sequence"/>
</dbReference>
<feature type="region of interest" description="Disordered" evidence="1">
    <location>
        <begin position="584"/>
        <end position="701"/>
    </location>
</feature>
<feature type="region of interest" description="Disordered" evidence="1">
    <location>
        <begin position="867"/>
        <end position="966"/>
    </location>
</feature>
<feature type="region of interest" description="Disordered" evidence="1">
    <location>
        <begin position="1046"/>
        <end position="1096"/>
    </location>
</feature>
<feature type="compositionally biased region" description="Acidic residues" evidence="1">
    <location>
        <begin position="1675"/>
        <end position="1684"/>
    </location>
</feature>
<feature type="region of interest" description="Disordered" evidence="1">
    <location>
        <begin position="1269"/>
        <end position="1358"/>
    </location>
</feature>
<feature type="region of interest" description="Disordered" evidence="1">
    <location>
        <begin position="524"/>
        <end position="557"/>
    </location>
</feature>
<sequence length="1773" mass="184683">MHGVGDITNALYEDRGERTVAVAGDKHTTTTAVGGALTPCRLLNSSSSSFFSLANASGFYSRNGESSPAVRLFSRSLEVDRRSGGPQSQEVTTTSSKSSRLRRRQTPPLSNGLGFTTIHTRGWQRHCLQRSASPPHPTAATAAGGGSAPAGTQRPLLMSADGIVYVSSPMREAGYVREGLVTSFSRPPPRLASRFPPTNGCAHKNESDAEGDQGCDESSPAGAVPVSKCLRPASSHHANDMPVAAVHVPSTSLKEGGLRPEGAPPHIHSGEGPLNNGNGLAQAVTGFATPVSGRTRGAGLASALDVDGVRSSNDTQSNSSPSQATLHGYHRYGEAGGEATAADRTPPFSRTGAQMPSPVQPALTCTSLTAMDCTRRAGRRRSSARLKADHMSRSADHRLLRRTSVSASPFASARRHPAVREQHCSTSVAGFIEGRRTLISGLADGSRCPEQAPTRPTSTALDGQPWSPVSHATGPQCQSRHSIHFIYTRSYSARTVASPAQPTAATLGGRDVSSLSTVVGVAPAAKAQHNKVEGTTPWPAKQHETRRPTATLPFARSATFAGVSGERKPAVILSEEARASQARRSLARSEALSTSSGRGSRGSATDFDIAPQSYLMRWRQSQEEKARDATTAVRAIPTGAPSTTTKSSGEAPIATGTVRDSAPPPLSTSSATNSRKISKEEDEPAAPGVAPLPSCKAKAESPENSAAASASANGVSLAFRLACSLDEAPRSSSQTGTATTLSEAAVTGQSGAAPVPALLPVAAAPTVLNSATTTNNATPSEEAKPSAAAPCGTLENVTRFSVSLHHVAASDSTCCAAPSAVGNVSSASPAHSRGPARNASPAPSGVHQMEDYAHCGLVNEDIPEDQVPDAASRTASLEKAKSRELGRTLISPRRPDKVDPDNTRIAVHPRAEAPAVSTLVRASGHTPTSGGVSSRRSTAAFPSAPDKRGESDKDNLGEGTDSTGDVRELWRSVLERREQRLQNQREQQQESARCASSGQEAPQLRISTALPPPSTSLPPSPQPPRLSSSSLTGSVVSEALEAQRRSFKLESTGSRRTVASTPSPNPLRKVRVADSTMPDACSPSSVPGVEQSDAEADARCTNTLPASRAVTPVAGLAPSRLSSLTTAAAPTAHQKSTPPPVSSAPSSVVSSTSTARDGRTTAVTAGATTDTEATDEEQRRSRISQVLARCSVTASRGSRGIEGTSAPTTDESLAPVIQPGSEKKELALRNADHTSPANDSIAPPARSKGKSPAHCSAITDACAAPQPAFKTTAATQSSSPAADIEREARAEEQQTSAEACCPPTVAPHNGRPQKAVAEESMPGEAKTSAAATAAPAPADTPAVKHPAPATPPTTSPVEAKTAAAPLCYHETTLAPATVTAADALPVGHATPAEASAAPVAALWEVTVDELDKLEQSVNALLKNYGKNAAVVHTPPAGGQAAGKMTAADALLRQMPHHVQTTAEKKKAATNAGLARHSTPPATLAMEMSISLRHHAYDSEWDDEDSLWDASVMWCGEESYADERPPPTHVPPLDLTALHLPTGDYGDLKPYRIPLPTAVPAPEENRRHLLQLAGMLPCSPGSPGSNDRDDSGASNSKMGGRGTEAFTDAGSPTSSYLSSSYASMKGVSPLLGERIRCMKKQLPRPFAARVVFRATAASMDGEAGRRDSSSAQPSEASEEEAETDAAESSINEIVDEAPQPISRVTRFTDESDALDGGRGAARDIRIGQQKNRVRMVLLDCEEQRTRKELQAEEQTVFTALGKSYSRSSRMRRAA</sequence>
<feature type="compositionally biased region" description="Low complexity" evidence="1">
    <location>
        <begin position="1271"/>
        <end position="1282"/>
    </location>
</feature>
<evidence type="ECO:0000313" key="3">
    <source>
        <dbReference type="Proteomes" id="UP000038009"/>
    </source>
</evidence>
<feature type="compositionally biased region" description="Basic and acidic residues" evidence="1">
    <location>
        <begin position="945"/>
        <end position="956"/>
    </location>
</feature>
<feature type="compositionally biased region" description="Low complexity" evidence="1">
    <location>
        <begin position="311"/>
        <end position="323"/>
    </location>
</feature>
<proteinExistence type="predicted"/>
<feature type="region of interest" description="Disordered" evidence="1">
    <location>
        <begin position="1125"/>
        <end position="1217"/>
    </location>
</feature>
<reference evidence="2 3" key="1">
    <citation type="journal article" date="2015" name="PLoS Pathog.">
        <title>Leptomonas seymouri: Adaptations to the Dixenous Life Cycle Analyzed by Genome Sequencing, Transcriptome Profiling and Co-infection with Leishmania donovani.</title>
        <authorList>
            <person name="Kraeva N."/>
            <person name="Butenko A."/>
            <person name="Hlavacova J."/>
            <person name="Kostygov A."/>
            <person name="Myskova J."/>
            <person name="Grybchuk D."/>
            <person name="Lestinova T."/>
            <person name="Votypka J."/>
            <person name="Volf P."/>
            <person name="Opperdoes F."/>
            <person name="Flegontov P."/>
            <person name="Lukes J."/>
            <person name="Yurchenko V."/>
        </authorList>
    </citation>
    <scope>NUCLEOTIDE SEQUENCE [LARGE SCALE GENOMIC DNA]</scope>
    <source>
        <strain evidence="2 3">ATCC 30220</strain>
    </source>
</reference>